<dbReference type="PRINTS" id="PR00160">
    <property type="entry name" value="GLUTAREDOXIN"/>
</dbReference>
<dbReference type="PANTHER" id="PTHR45694:SF5">
    <property type="entry name" value="GLUTAREDOXIN 2"/>
    <property type="match status" value="1"/>
</dbReference>
<dbReference type="GO" id="GO:0005737">
    <property type="term" value="C:cytoplasm"/>
    <property type="evidence" value="ECO:0007669"/>
    <property type="project" value="TreeGrafter"/>
</dbReference>
<dbReference type="EMBL" id="MNPL01003705">
    <property type="protein sequence ID" value="OQR77317.1"/>
    <property type="molecule type" value="Genomic_DNA"/>
</dbReference>
<dbReference type="STRING" id="418985.A0A1V9XUY1"/>
<dbReference type="InterPro" id="IPR014025">
    <property type="entry name" value="Glutaredoxin_subgr"/>
</dbReference>
<feature type="domain" description="Glutaredoxin" evidence="1">
    <location>
        <begin position="28"/>
        <end position="84"/>
    </location>
</feature>
<dbReference type="GO" id="GO:0015038">
    <property type="term" value="F:glutathione disulfide oxidoreductase activity"/>
    <property type="evidence" value="ECO:0007669"/>
    <property type="project" value="TreeGrafter"/>
</dbReference>
<dbReference type="InterPro" id="IPR002109">
    <property type="entry name" value="Glutaredoxin"/>
</dbReference>
<dbReference type="Gene3D" id="3.40.30.10">
    <property type="entry name" value="Glutaredoxin"/>
    <property type="match status" value="1"/>
</dbReference>
<proteinExistence type="predicted"/>
<dbReference type="Pfam" id="PF00462">
    <property type="entry name" value="Glutaredoxin"/>
    <property type="match status" value="1"/>
</dbReference>
<evidence type="ECO:0000313" key="3">
    <source>
        <dbReference type="Proteomes" id="UP000192247"/>
    </source>
</evidence>
<dbReference type="FunCoup" id="A0A1V9XUY1">
    <property type="interactions" value="602"/>
</dbReference>
<reference evidence="2 3" key="1">
    <citation type="journal article" date="2017" name="Gigascience">
        <title>Draft genome of the honey bee ectoparasitic mite, Tropilaelaps mercedesae, is shaped by the parasitic life history.</title>
        <authorList>
            <person name="Dong X."/>
            <person name="Armstrong S.D."/>
            <person name="Xia D."/>
            <person name="Makepeace B.L."/>
            <person name="Darby A.C."/>
            <person name="Kadowaki T."/>
        </authorList>
    </citation>
    <scope>NUCLEOTIDE SEQUENCE [LARGE SCALE GENOMIC DNA]</scope>
    <source>
        <strain evidence="2">Wuxi-XJTLU</strain>
    </source>
</reference>
<dbReference type="InterPro" id="IPR036249">
    <property type="entry name" value="Thioredoxin-like_sf"/>
</dbReference>
<protein>
    <submittedName>
        <fullName evidence="2">Glutaredoxin-like</fullName>
    </submittedName>
</protein>
<keyword evidence="3" id="KW-1185">Reference proteome</keyword>
<dbReference type="SUPFAM" id="SSF52833">
    <property type="entry name" value="Thioredoxin-like"/>
    <property type="match status" value="1"/>
</dbReference>
<dbReference type="PROSITE" id="PS51354">
    <property type="entry name" value="GLUTAREDOXIN_2"/>
    <property type="match status" value="1"/>
</dbReference>
<dbReference type="OrthoDB" id="418495at2759"/>
<dbReference type="AlphaFoldDB" id="A0A1V9XUY1"/>
<organism evidence="2 3">
    <name type="scientific">Tropilaelaps mercedesae</name>
    <dbReference type="NCBI Taxonomy" id="418985"/>
    <lineage>
        <taxon>Eukaryota</taxon>
        <taxon>Metazoa</taxon>
        <taxon>Ecdysozoa</taxon>
        <taxon>Arthropoda</taxon>
        <taxon>Chelicerata</taxon>
        <taxon>Arachnida</taxon>
        <taxon>Acari</taxon>
        <taxon>Parasitiformes</taxon>
        <taxon>Mesostigmata</taxon>
        <taxon>Gamasina</taxon>
        <taxon>Dermanyssoidea</taxon>
        <taxon>Laelapidae</taxon>
        <taxon>Tropilaelaps</taxon>
    </lineage>
</organism>
<dbReference type="CDD" id="cd03419">
    <property type="entry name" value="GRX_GRXh_1_2_like"/>
    <property type="match status" value="1"/>
</dbReference>
<sequence length="111" mass="11611">MGGIRSRPVNMSGSAATFVKEKIAASPVVVFSKTRCPYCTLAKEAKYEVIELDGRDDADEIQGVLGELTGARTVPRVFVGGKCIGGGSDTQQLDKDGTLEAMLKSAGAQMG</sequence>
<comment type="caution">
    <text evidence="2">The sequence shown here is derived from an EMBL/GenBank/DDBJ whole genome shotgun (WGS) entry which is preliminary data.</text>
</comment>
<evidence type="ECO:0000313" key="2">
    <source>
        <dbReference type="EMBL" id="OQR77317.1"/>
    </source>
</evidence>
<evidence type="ECO:0000259" key="1">
    <source>
        <dbReference type="Pfam" id="PF00462"/>
    </source>
</evidence>
<name>A0A1V9XUY1_9ACAR</name>
<dbReference type="GO" id="GO:0034599">
    <property type="term" value="P:cellular response to oxidative stress"/>
    <property type="evidence" value="ECO:0007669"/>
    <property type="project" value="TreeGrafter"/>
</dbReference>
<dbReference type="PANTHER" id="PTHR45694">
    <property type="entry name" value="GLUTAREDOXIN 2"/>
    <property type="match status" value="1"/>
</dbReference>
<dbReference type="InParanoid" id="A0A1V9XUY1"/>
<gene>
    <name evidence="2" type="ORF">BIW11_02929</name>
</gene>
<accession>A0A1V9XUY1</accession>
<dbReference type="Proteomes" id="UP000192247">
    <property type="component" value="Unassembled WGS sequence"/>
</dbReference>